<evidence type="ECO:0000256" key="4">
    <source>
        <dbReference type="ARBA" id="ARBA00023033"/>
    </source>
</evidence>
<evidence type="ECO:0000256" key="3">
    <source>
        <dbReference type="ARBA" id="ARBA00023002"/>
    </source>
</evidence>
<evidence type="ECO:0000259" key="5">
    <source>
        <dbReference type="Pfam" id="PF00296"/>
    </source>
</evidence>
<protein>
    <submittedName>
        <fullName evidence="6">LLM class flavin-dependent oxidoreductase</fullName>
    </submittedName>
</protein>
<organism evidence="6 7">
    <name type="scientific">Cohnella zeiphila</name>
    <dbReference type="NCBI Taxonomy" id="2761120"/>
    <lineage>
        <taxon>Bacteria</taxon>
        <taxon>Bacillati</taxon>
        <taxon>Bacillota</taxon>
        <taxon>Bacilli</taxon>
        <taxon>Bacillales</taxon>
        <taxon>Paenibacillaceae</taxon>
        <taxon>Cohnella</taxon>
    </lineage>
</organism>
<dbReference type="Pfam" id="PF00296">
    <property type="entry name" value="Bac_luciferase"/>
    <property type="match status" value="1"/>
</dbReference>
<gene>
    <name evidence="6" type="ORF">H7C18_15530</name>
</gene>
<dbReference type="SUPFAM" id="SSF51679">
    <property type="entry name" value="Bacterial luciferase-like"/>
    <property type="match status" value="1"/>
</dbReference>
<feature type="domain" description="Luciferase-like" evidence="5">
    <location>
        <begin position="8"/>
        <end position="345"/>
    </location>
</feature>
<keyword evidence="7" id="KW-1185">Reference proteome</keyword>
<dbReference type="EMBL" id="JACJVO010000019">
    <property type="protein sequence ID" value="MBB6732331.1"/>
    <property type="molecule type" value="Genomic_DNA"/>
</dbReference>
<dbReference type="PANTHER" id="PTHR42847:SF4">
    <property type="entry name" value="ALKANESULFONATE MONOOXYGENASE-RELATED"/>
    <property type="match status" value="1"/>
</dbReference>
<dbReference type="InterPro" id="IPR050172">
    <property type="entry name" value="SsuD_RutA_monooxygenase"/>
</dbReference>
<accession>A0A7X0SLV4</accession>
<evidence type="ECO:0000313" key="7">
    <source>
        <dbReference type="Proteomes" id="UP000564644"/>
    </source>
</evidence>
<reference evidence="6 7" key="1">
    <citation type="submission" date="2020-08" db="EMBL/GenBank/DDBJ databases">
        <title>Cohnella phylogeny.</title>
        <authorList>
            <person name="Dunlap C."/>
        </authorList>
    </citation>
    <scope>NUCLEOTIDE SEQUENCE [LARGE SCALE GENOMIC DNA]</scope>
    <source>
        <strain evidence="6 7">CBP 2801</strain>
    </source>
</reference>
<sequence>MALTEKVEFGWFIPTTGDGKHIGVPPERESTSEYMVEVAREAEAAGYEFVLIPAGGDCLDAWVVGSWIAARTTKLKTLVAMRPGLMAPVLAARMGATLDRMSGGRVLINIVTGHYPEDLKATGDPIHASHDERYERTREFVEIVKGVWTDEGDGDGKPRGFDYSGKHYTIEGGLSKPMPLQRPHPPLYFGGSSPAGKRAAAETADVYLMWAEPLSWIREQIAEMERELAAVRERTGAERSVRYGLRAQLVVRDTEEEAWDAAWEIISQADPKLRDSAEKLHAKTDALNQRRQMELWNESRDRQYVIGPNLWSGLSAIRGGGAVAIVGTPEQVSDRIVEFAQAGISSFILSGYPHLEEARISGPAVLPLVRRKLAELI</sequence>
<dbReference type="PANTHER" id="PTHR42847">
    <property type="entry name" value="ALKANESULFONATE MONOOXYGENASE"/>
    <property type="match status" value="1"/>
</dbReference>
<evidence type="ECO:0000313" key="6">
    <source>
        <dbReference type="EMBL" id="MBB6732331.1"/>
    </source>
</evidence>
<dbReference type="InterPro" id="IPR036661">
    <property type="entry name" value="Luciferase-like_sf"/>
</dbReference>
<dbReference type="CDD" id="cd01094">
    <property type="entry name" value="Alkanesulfonate_monoxygenase"/>
    <property type="match status" value="1"/>
</dbReference>
<name>A0A7X0SLV4_9BACL</name>
<dbReference type="Gene3D" id="3.20.20.30">
    <property type="entry name" value="Luciferase-like domain"/>
    <property type="match status" value="1"/>
</dbReference>
<dbReference type="GO" id="GO:0008726">
    <property type="term" value="F:alkanesulfonate monooxygenase activity"/>
    <property type="evidence" value="ECO:0007669"/>
    <property type="project" value="TreeGrafter"/>
</dbReference>
<dbReference type="Proteomes" id="UP000564644">
    <property type="component" value="Unassembled WGS sequence"/>
</dbReference>
<evidence type="ECO:0000256" key="2">
    <source>
        <dbReference type="ARBA" id="ARBA00022643"/>
    </source>
</evidence>
<dbReference type="AlphaFoldDB" id="A0A7X0SLV4"/>
<keyword evidence="2" id="KW-0288">FMN</keyword>
<dbReference type="InterPro" id="IPR011251">
    <property type="entry name" value="Luciferase-like_dom"/>
</dbReference>
<dbReference type="RefSeq" id="WP_185130001.1">
    <property type="nucleotide sequence ID" value="NZ_JACJVO010000019.1"/>
</dbReference>
<comment type="caution">
    <text evidence="6">The sequence shown here is derived from an EMBL/GenBank/DDBJ whole genome shotgun (WGS) entry which is preliminary data.</text>
</comment>
<proteinExistence type="predicted"/>
<evidence type="ECO:0000256" key="1">
    <source>
        <dbReference type="ARBA" id="ARBA00022630"/>
    </source>
</evidence>
<keyword evidence="1" id="KW-0285">Flavoprotein</keyword>
<dbReference type="GO" id="GO:0046306">
    <property type="term" value="P:alkanesulfonate catabolic process"/>
    <property type="evidence" value="ECO:0007669"/>
    <property type="project" value="TreeGrafter"/>
</dbReference>
<keyword evidence="4" id="KW-0503">Monooxygenase</keyword>
<keyword evidence="3" id="KW-0560">Oxidoreductase</keyword>